<feature type="domain" description="D-isomer specific 2-hydroxyacid dehydrogenase catalytic" evidence="10">
    <location>
        <begin position="4"/>
        <end position="312"/>
    </location>
</feature>
<evidence type="ECO:0000256" key="3">
    <source>
        <dbReference type="ARBA" id="ARBA00005854"/>
    </source>
</evidence>
<dbReference type="Pfam" id="PF02826">
    <property type="entry name" value="2-Hacid_dh_C"/>
    <property type="match status" value="1"/>
</dbReference>
<keyword evidence="9" id="KW-0718">Serine biosynthesis</keyword>
<dbReference type="SUPFAM" id="SSF52283">
    <property type="entry name" value="Formate/glycerate dehydrogenase catalytic domain-like"/>
    <property type="match status" value="1"/>
</dbReference>
<comment type="similarity">
    <text evidence="3 9">Belongs to the D-isomer specific 2-hydroxyacid dehydrogenase family.</text>
</comment>
<evidence type="ECO:0000256" key="5">
    <source>
        <dbReference type="ARBA" id="ARBA00023002"/>
    </source>
</evidence>
<dbReference type="InterPro" id="IPR006140">
    <property type="entry name" value="D-isomer_DH_NAD-bd"/>
</dbReference>
<dbReference type="Pfam" id="PF01842">
    <property type="entry name" value="ACT"/>
    <property type="match status" value="1"/>
</dbReference>
<dbReference type="InterPro" id="IPR006236">
    <property type="entry name" value="PGDH"/>
</dbReference>
<evidence type="ECO:0000313" key="14">
    <source>
        <dbReference type="EMBL" id="TGX41635.1"/>
    </source>
</evidence>
<comment type="pathway">
    <text evidence="2 9">Amino-acid biosynthesis; L-serine biosynthesis; L-serine from 3-phospho-D-glycerate: step 1/3.</text>
</comment>
<dbReference type="RefSeq" id="WP_135985812.1">
    <property type="nucleotide sequence ID" value="NZ_JAASQM010000003.1"/>
</dbReference>
<comment type="caution">
    <text evidence="14">The sequence shown here is derived from an EMBL/GenBank/DDBJ whole genome shotgun (WGS) entry which is preliminary data.</text>
</comment>
<accession>A0A4S1WH94</accession>
<evidence type="ECO:0000256" key="9">
    <source>
        <dbReference type="RuleBase" id="RU363003"/>
    </source>
</evidence>
<dbReference type="Pfam" id="PF00389">
    <property type="entry name" value="2-Hacid_dh"/>
    <property type="match status" value="1"/>
</dbReference>
<dbReference type="FunFam" id="3.40.50.720:FF:000021">
    <property type="entry name" value="D-3-phosphoglycerate dehydrogenase"/>
    <property type="match status" value="1"/>
</dbReference>
<name>A0A4S1WH94_9SPHN</name>
<dbReference type="OrthoDB" id="9793626at2"/>
<evidence type="ECO:0000259" key="13">
    <source>
        <dbReference type="Pfam" id="PF19304"/>
    </source>
</evidence>
<dbReference type="InterPro" id="IPR002912">
    <property type="entry name" value="ACT_dom"/>
</dbReference>
<evidence type="ECO:0000313" key="15">
    <source>
        <dbReference type="Proteomes" id="UP000309848"/>
    </source>
</evidence>
<dbReference type="Gene3D" id="3.40.50.720">
    <property type="entry name" value="NAD(P)-binding Rossmann-like Domain"/>
    <property type="match status" value="2"/>
</dbReference>
<dbReference type="PROSITE" id="PS00670">
    <property type="entry name" value="D_2_HYDROXYACID_DH_2"/>
    <property type="match status" value="1"/>
</dbReference>
<protein>
    <recommendedName>
        <fullName evidence="4 9">D-3-phosphoglycerate dehydrogenase</fullName>
        <ecNumber evidence="9">1.1.1.95</ecNumber>
    </recommendedName>
</protein>
<dbReference type="PANTHER" id="PTHR42938:SF47">
    <property type="entry name" value="HYDROXYPYRUVATE REDUCTASE"/>
    <property type="match status" value="1"/>
</dbReference>
<dbReference type="InterPro" id="IPR029009">
    <property type="entry name" value="ASB_dom_sf"/>
</dbReference>
<gene>
    <name evidence="14" type="ORF">E5A74_13575</name>
</gene>
<dbReference type="SUPFAM" id="SSF55021">
    <property type="entry name" value="ACT-like"/>
    <property type="match status" value="1"/>
</dbReference>
<comment type="catalytic activity">
    <reaction evidence="7">
        <text>(R)-2-hydroxyglutarate + NAD(+) = 2-oxoglutarate + NADH + H(+)</text>
        <dbReference type="Rhea" id="RHEA:49612"/>
        <dbReference type="ChEBI" id="CHEBI:15378"/>
        <dbReference type="ChEBI" id="CHEBI:15801"/>
        <dbReference type="ChEBI" id="CHEBI:16810"/>
        <dbReference type="ChEBI" id="CHEBI:57540"/>
        <dbReference type="ChEBI" id="CHEBI:57945"/>
        <dbReference type="EC" id="1.1.1.399"/>
    </reaction>
</comment>
<dbReference type="GO" id="GO:0051287">
    <property type="term" value="F:NAD binding"/>
    <property type="evidence" value="ECO:0007669"/>
    <property type="project" value="UniProtKB-UniRule"/>
</dbReference>
<keyword evidence="6 9" id="KW-0520">NAD</keyword>
<dbReference type="InterPro" id="IPR045865">
    <property type="entry name" value="ACT-like_dom_sf"/>
</dbReference>
<evidence type="ECO:0000256" key="6">
    <source>
        <dbReference type="ARBA" id="ARBA00023027"/>
    </source>
</evidence>
<organism evidence="14 15">
    <name type="scientific">Sphingomonas naasensis</name>
    <dbReference type="NCBI Taxonomy" id="1344951"/>
    <lineage>
        <taxon>Bacteria</taxon>
        <taxon>Pseudomonadati</taxon>
        <taxon>Pseudomonadota</taxon>
        <taxon>Alphaproteobacteria</taxon>
        <taxon>Sphingomonadales</taxon>
        <taxon>Sphingomonadaceae</taxon>
        <taxon>Sphingomonas</taxon>
    </lineage>
</organism>
<evidence type="ECO:0000256" key="7">
    <source>
        <dbReference type="ARBA" id="ARBA00048126"/>
    </source>
</evidence>
<evidence type="ECO:0000259" key="10">
    <source>
        <dbReference type="Pfam" id="PF00389"/>
    </source>
</evidence>
<sequence>MPKVLISDKMDPKAAQIFRERGVEVDEITGKTPEELKAIIGEYDGLAIRSSTRVTREILDAATNLKVVGRAGIGVDNVDIPSASAKGVVVMNTPFGNSITTAEHAIALMFALARDLPEADKSTQAGKWEKNRFMGVEVTGKTLGLIGAGNIGSIVADRALGLRMKVIAYDPFLTPERALEMGVEKMNLDDLLLRADFITLHTPLTDQTRNILSAENLAKTKKGVRIINCARGGLIDEAALKAGLESGHIGGAALDVFQTEPAKEHALFGTPNFISTPHLGASTTEAQVNVAIQVAEQMADFLVSGGVTNALNVPSLSAEEAPRLKPYMALAEKLGSLVGQLAHGEIARVSIHSEGAAAELNQKPIVSAVLAGFLRVHSDTVNMVNAPFLAKERGMEVREVRNEKEGDYHTLLRVSVKTDAGERSVAGTLFSNAQPRLVELFGIKVEADLIGHMLYVVNEDAPGFIGRLGTTLGEAGVNIGTFHLGRREAGGEAVLLLSVDDKVTPELIAKVRALPGVKTAMALTF</sequence>
<dbReference type="Gene3D" id="3.30.1330.90">
    <property type="entry name" value="D-3-phosphoglycerate dehydrogenase, domain 3"/>
    <property type="match status" value="1"/>
</dbReference>
<dbReference type="SUPFAM" id="SSF51735">
    <property type="entry name" value="NAD(P)-binding Rossmann-fold domains"/>
    <property type="match status" value="1"/>
</dbReference>
<keyword evidence="5 9" id="KW-0560">Oxidoreductase</keyword>
<evidence type="ECO:0000256" key="4">
    <source>
        <dbReference type="ARBA" id="ARBA00021582"/>
    </source>
</evidence>
<dbReference type="PROSITE" id="PS00671">
    <property type="entry name" value="D_2_HYDROXYACID_DH_3"/>
    <property type="match status" value="1"/>
</dbReference>
<dbReference type="EMBL" id="SRXU01000005">
    <property type="protein sequence ID" value="TGX41635.1"/>
    <property type="molecule type" value="Genomic_DNA"/>
</dbReference>
<dbReference type="CDD" id="cd12173">
    <property type="entry name" value="PGDH_4"/>
    <property type="match status" value="1"/>
</dbReference>
<evidence type="ECO:0000259" key="12">
    <source>
        <dbReference type="Pfam" id="PF02826"/>
    </source>
</evidence>
<reference evidence="14 15" key="1">
    <citation type="submission" date="2019-04" db="EMBL/GenBank/DDBJ databases">
        <title>Sphingomonas psychrotolerans sp. nov., isolated from soil in the Tianshan Mountains, Xinjiang, China.</title>
        <authorList>
            <person name="Luo Y."/>
            <person name="Sheng H."/>
        </authorList>
    </citation>
    <scope>NUCLEOTIDE SEQUENCE [LARGE SCALE GENOMIC DNA]</scope>
    <source>
        <strain evidence="14 15">KIS18-15</strain>
    </source>
</reference>
<keyword evidence="15" id="KW-1185">Reference proteome</keyword>
<evidence type="ECO:0000256" key="8">
    <source>
        <dbReference type="ARBA" id="ARBA00048731"/>
    </source>
</evidence>
<dbReference type="NCBIfam" id="TIGR01327">
    <property type="entry name" value="PGDH"/>
    <property type="match status" value="1"/>
</dbReference>
<proteinExistence type="inferred from homology"/>
<dbReference type="PANTHER" id="PTHR42938">
    <property type="entry name" value="FORMATE DEHYDROGENASE 1"/>
    <property type="match status" value="1"/>
</dbReference>
<dbReference type="GO" id="GO:0006564">
    <property type="term" value="P:L-serine biosynthetic process"/>
    <property type="evidence" value="ECO:0007669"/>
    <property type="project" value="UniProtKB-UniRule"/>
</dbReference>
<dbReference type="FunFam" id="3.30.1330.90:FF:000003">
    <property type="entry name" value="D-3-phosphoglycerate dehydrogenase"/>
    <property type="match status" value="1"/>
</dbReference>
<comment type="function">
    <text evidence="1">Catalyzes the reversible oxidation of 3-phospho-D-glycerate to 3-phosphonooxypyruvate, the first step of the phosphorylated L-serine biosynthesis pathway. Also catalyzes the reversible oxidation of 2-hydroxyglutarate to 2-oxoglutarate.</text>
</comment>
<dbReference type="UniPathway" id="UPA00135">
    <property type="reaction ID" value="UER00196"/>
</dbReference>
<comment type="catalytic activity">
    <reaction evidence="8 9">
        <text>(2R)-3-phosphoglycerate + NAD(+) = 3-phosphooxypyruvate + NADH + H(+)</text>
        <dbReference type="Rhea" id="RHEA:12641"/>
        <dbReference type="ChEBI" id="CHEBI:15378"/>
        <dbReference type="ChEBI" id="CHEBI:18110"/>
        <dbReference type="ChEBI" id="CHEBI:57540"/>
        <dbReference type="ChEBI" id="CHEBI:57945"/>
        <dbReference type="ChEBI" id="CHEBI:58272"/>
        <dbReference type="EC" id="1.1.1.95"/>
    </reaction>
</comment>
<evidence type="ECO:0000256" key="2">
    <source>
        <dbReference type="ARBA" id="ARBA00005216"/>
    </source>
</evidence>
<dbReference type="Gene3D" id="3.30.70.260">
    <property type="match status" value="1"/>
</dbReference>
<dbReference type="FunFam" id="3.30.70.260:FF:000008">
    <property type="entry name" value="D-3-phosphoglycerate dehydrogenase, chloroplastic"/>
    <property type="match status" value="1"/>
</dbReference>
<dbReference type="SUPFAM" id="SSF143548">
    <property type="entry name" value="Serine metabolism enzymes domain"/>
    <property type="match status" value="1"/>
</dbReference>
<dbReference type="InterPro" id="IPR036291">
    <property type="entry name" value="NAD(P)-bd_dom_sf"/>
</dbReference>
<feature type="domain" description="D-isomer specific 2-hydroxyacid dehydrogenase NAD-binding" evidence="12">
    <location>
        <begin position="106"/>
        <end position="280"/>
    </location>
</feature>
<dbReference type="InterPro" id="IPR006139">
    <property type="entry name" value="D-isomer_2_OHA_DH_cat_dom"/>
</dbReference>
<feature type="domain" description="ACT" evidence="11">
    <location>
        <begin position="452"/>
        <end position="515"/>
    </location>
</feature>
<dbReference type="Pfam" id="PF19304">
    <property type="entry name" value="PGDH_inter"/>
    <property type="match status" value="1"/>
</dbReference>
<dbReference type="AlphaFoldDB" id="A0A4S1WH94"/>
<feature type="domain" description="D-3-phosphoglycerate dehydrogenase ASB" evidence="13">
    <location>
        <begin position="323"/>
        <end position="440"/>
    </location>
</feature>
<dbReference type="EC" id="1.1.1.95" evidence="9"/>
<dbReference type="InterPro" id="IPR045626">
    <property type="entry name" value="PGDH_ASB_dom"/>
</dbReference>
<evidence type="ECO:0000256" key="1">
    <source>
        <dbReference type="ARBA" id="ARBA00003800"/>
    </source>
</evidence>
<keyword evidence="9" id="KW-0028">Amino-acid biosynthesis</keyword>
<evidence type="ECO:0000259" key="11">
    <source>
        <dbReference type="Pfam" id="PF01842"/>
    </source>
</evidence>
<dbReference type="GO" id="GO:0004617">
    <property type="term" value="F:phosphoglycerate dehydrogenase activity"/>
    <property type="evidence" value="ECO:0007669"/>
    <property type="project" value="UniProtKB-UniRule"/>
</dbReference>
<dbReference type="CDD" id="cd04902">
    <property type="entry name" value="ACT_3PGDH-xct"/>
    <property type="match status" value="1"/>
</dbReference>
<dbReference type="InterPro" id="IPR029753">
    <property type="entry name" value="D-isomer_DH_CS"/>
</dbReference>
<dbReference type="Proteomes" id="UP000309848">
    <property type="component" value="Unassembled WGS sequence"/>
</dbReference>